<keyword evidence="2" id="KW-0732">Signal</keyword>
<feature type="signal peptide" evidence="2">
    <location>
        <begin position="1"/>
        <end position="19"/>
    </location>
</feature>
<evidence type="ECO:0000256" key="1">
    <source>
        <dbReference type="SAM" id="MobiDB-lite"/>
    </source>
</evidence>
<evidence type="ECO:0000256" key="2">
    <source>
        <dbReference type="SAM" id="SignalP"/>
    </source>
</evidence>
<feature type="domain" description="BTB" evidence="3">
    <location>
        <begin position="54"/>
        <end position="128"/>
    </location>
</feature>
<gene>
    <name evidence="4" type="ORF">niasHT_003286</name>
</gene>
<dbReference type="Gene3D" id="1.25.40.420">
    <property type="match status" value="2"/>
</dbReference>
<dbReference type="CDD" id="cd18186">
    <property type="entry name" value="BTB_POZ_ZBTB_KLHL-like"/>
    <property type="match status" value="2"/>
</dbReference>
<proteinExistence type="predicted"/>
<reference evidence="4 5" key="1">
    <citation type="submission" date="2024-10" db="EMBL/GenBank/DDBJ databases">
        <authorList>
            <person name="Kim D."/>
        </authorList>
    </citation>
    <scope>NUCLEOTIDE SEQUENCE [LARGE SCALE GENOMIC DNA]</scope>
    <source>
        <strain evidence="4">BH-2024</strain>
    </source>
</reference>
<evidence type="ECO:0000313" key="4">
    <source>
        <dbReference type="EMBL" id="KAL3117627.1"/>
    </source>
</evidence>
<dbReference type="InterPro" id="IPR000210">
    <property type="entry name" value="BTB/POZ_dom"/>
</dbReference>
<dbReference type="PROSITE" id="PS50097">
    <property type="entry name" value="BTB"/>
    <property type="match status" value="2"/>
</dbReference>
<feature type="domain" description="BTB" evidence="3">
    <location>
        <begin position="381"/>
        <end position="455"/>
    </location>
</feature>
<protein>
    <recommendedName>
        <fullName evidence="3">BTB domain-containing protein</fullName>
    </recommendedName>
</protein>
<dbReference type="Proteomes" id="UP001620626">
    <property type="component" value="Unassembled WGS sequence"/>
</dbReference>
<evidence type="ECO:0000259" key="3">
    <source>
        <dbReference type="PROSITE" id="PS50097"/>
    </source>
</evidence>
<name>A0ABD2LRV0_9BILA</name>
<dbReference type="PANTHER" id="PTHR45774:SF3">
    <property type="entry name" value="BTB (POZ) DOMAIN-CONTAINING 2B-RELATED"/>
    <property type="match status" value="1"/>
</dbReference>
<feature type="chain" id="PRO_5044820054" description="BTB domain-containing protein" evidence="2">
    <location>
        <begin position="20"/>
        <end position="782"/>
    </location>
</feature>
<dbReference type="InterPro" id="IPR011333">
    <property type="entry name" value="SKP1/BTB/POZ_sf"/>
</dbReference>
<dbReference type="SMART" id="SM00225">
    <property type="entry name" value="BTB"/>
    <property type="match status" value="2"/>
</dbReference>
<feature type="region of interest" description="Disordered" evidence="1">
    <location>
        <begin position="317"/>
        <end position="341"/>
    </location>
</feature>
<comment type="caution">
    <text evidence="4">The sequence shown here is derived from an EMBL/GenBank/DDBJ whole genome shotgun (WGS) entry which is preliminary data.</text>
</comment>
<keyword evidence="5" id="KW-1185">Reference proteome</keyword>
<organism evidence="4 5">
    <name type="scientific">Heterodera trifolii</name>
    <dbReference type="NCBI Taxonomy" id="157864"/>
    <lineage>
        <taxon>Eukaryota</taxon>
        <taxon>Metazoa</taxon>
        <taxon>Ecdysozoa</taxon>
        <taxon>Nematoda</taxon>
        <taxon>Chromadorea</taxon>
        <taxon>Rhabditida</taxon>
        <taxon>Tylenchina</taxon>
        <taxon>Tylenchomorpha</taxon>
        <taxon>Tylenchoidea</taxon>
        <taxon>Heteroderidae</taxon>
        <taxon>Heteroderinae</taxon>
        <taxon>Heterodera</taxon>
    </lineage>
</organism>
<dbReference type="EMBL" id="JBICBT010000314">
    <property type="protein sequence ID" value="KAL3117627.1"/>
    <property type="molecule type" value="Genomic_DNA"/>
</dbReference>
<dbReference type="Gene3D" id="3.30.710.10">
    <property type="entry name" value="Potassium Channel Kv1.1, Chain A"/>
    <property type="match status" value="2"/>
</dbReference>
<dbReference type="AlphaFoldDB" id="A0ABD2LRV0"/>
<dbReference type="Pfam" id="PF07707">
    <property type="entry name" value="BACK"/>
    <property type="match status" value="1"/>
</dbReference>
<dbReference type="SMART" id="SM00875">
    <property type="entry name" value="BACK"/>
    <property type="match status" value="2"/>
</dbReference>
<dbReference type="PANTHER" id="PTHR45774">
    <property type="entry name" value="BTB/POZ DOMAIN-CONTAINING"/>
    <property type="match status" value="1"/>
</dbReference>
<dbReference type="Pfam" id="PF00651">
    <property type="entry name" value="BTB"/>
    <property type="match status" value="2"/>
</dbReference>
<dbReference type="SUPFAM" id="SSF54695">
    <property type="entry name" value="POZ domain"/>
    <property type="match status" value="2"/>
</dbReference>
<sequence length="782" mass="88206">MLYVFLNTLLLIGATPTHVSPPNPNKLKDRMKILLNNGNETDVYFWVNDEAHEKEAYLRIQRQFFTAHKLILSAASEVFKTIFEGDQTNTPITAGSANNNLIVVTDIDIVAFNTMLRYIYTEELDESDVPNWFSVLYAAKKYKVLGLVLRCQDNIEKRAMQIFQSVSFLSINQELLCDLLERDQLVISGEIEIWKTALRWADNKCRENGKEITGANRREMLGPALFNIRFPAIPHEDFTRNIVSTGVLTNAEVISVFLFQSLSGKILPENPYKMPFSAAPCRKNNSPPPSAHGSKSCSVTGWLTSWFGGKSKENPRNIAASLPSTNKADSKKSNAASSSWTQEADSKKTIAASSSPIHEADLKKFDLACWMDYLFCSSEGADVYFLVQDEVTGEEQLQPAHKLFLLVASPVFEKMFEFDEKAGTADNPIVVKDISIEAFQIMLRFIYTDNFSEVNADNLFSVLHAADRFDIAALFDECVAFPISKMKNVFLALAEAQYIGGDSVKAFADRCFDYIDQNALSLLQSEEFLEIDQPMLCQILQRDQLETHNEIEIWNSALRWADNKCRENGKEITGENRREMLGPALYKIRVQTIPNKHFTGNIVSTGVLTNAEVISVFLFHSFSGKHLPENLYQMPFSAAPCGIINNNNNSSGRCWIRSGTITFENDKLRGFLREGKQNDYYFSDAIDIMGIQCRSKVRKVDKKLQVYLTCEPPAGNEDSTWSLTCFTKIGFISFGNTMNYKWEILMFNAGMTVSDHVFTFSEYTQSSLTIDITVDDDDAFGV</sequence>
<accession>A0ABD2LRV0</accession>
<dbReference type="InterPro" id="IPR011705">
    <property type="entry name" value="BACK"/>
</dbReference>
<evidence type="ECO:0000313" key="5">
    <source>
        <dbReference type="Proteomes" id="UP001620626"/>
    </source>
</evidence>